<proteinExistence type="inferred from homology"/>
<dbReference type="AlphaFoldDB" id="W9SF84"/>
<evidence type="ECO:0000256" key="4">
    <source>
        <dbReference type="RuleBase" id="RU365069"/>
    </source>
</evidence>
<keyword evidence="3 4" id="KW-0268">Exocytosis</keyword>
<gene>
    <name evidence="7" type="ORF">L484_003892</name>
</gene>
<feature type="compositionally biased region" description="Pro residues" evidence="5">
    <location>
        <begin position="45"/>
        <end position="54"/>
    </location>
</feature>
<evidence type="ECO:0000313" key="8">
    <source>
        <dbReference type="Proteomes" id="UP000030645"/>
    </source>
</evidence>
<evidence type="ECO:0000256" key="1">
    <source>
        <dbReference type="ARBA" id="ARBA00010578"/>
    </source>
</evidence>
<keyword evidence="2 4" id="KW-0813">Transport</keyword>
<reference evidence="8" key="1">
    <citation type="submission" date="2013-01" db="EMBL/GenBank/DDBJ databases">
        <title>Draft Genome Sequence of a Mulberry Tree, Morus notabilis C.K. Schneid.</title>
        <authorList>
            <person name="He N."/>
            <person name="Zhao S."/>
        </authorList>
    </citation>
    <scope>NUCLEOTIDE SEQUENCE</scope>
</reference>
<dbReference type="InterPro" id="IPR039481">
    <property type="entry name" value="EXOC2/Sec5_N_dom"/>
</dbReference>
<dbReference type="GO" id="GO:0006893">
    <property type="term" value="P:Golgi to plasma membrane transport"/>
    <property type="evidence" value="ECO:0007669"/>
    <property type="project" value="UniProtKB-UniRule"/>
</dbReference>
<feature type="region of interest" description="Disordered" evidence="5">
    <location>
        <begin position="1081"/>
        <end position="1109"/>
    </location>
</feature>
<feature type="domain" description="Exocyst complex component EXOC2/Sec5 N-terminal" evidence="6">
    <location>
        <begin position="292"/>
        <end position="1144"/>
    </location>
</feature>
<evidence type="ECO:0000256" key="2">
    <source>
        <dbReference type="ARBA" id="ARBA00022448"/>
    </source>
</evidence>
<dbReference type="STRING" id="981085.W9SF84"/>
<feature type="region of interest" description="Disordered" evidence="5">
    <location>
        <begin position="1"/>
        <end position="125"/>
    </location>
</feature>
<evidence type="ECO:0000259" key="6">
    <source>
        <dbReference type="Pfam" id="PF15469"/>
    </source>
</evidence>
<name>W9SF84_9ROSA</name>
<dbReference type="PANTHER" id="PTHR13043:SF1">
    <property type="entry name" value="EXOCYST COMPLEX COMPONENT 2"/>
    <property type="match status" value="1"/>
</dbReference>
<dbReference type="Proteomes" id="UP000030645">
    <property type="component" value="Unassembled WGS sequence"/>
</dbReference>
<feature type="region of interest" description="Disordered" evidence="5">
    <location>
        <begin position="1155"/>
        <end position="1192"/>
    </location>
</feature>
<accession>W9SF84</accession>
<feature type="compositionally biased region" description="Basic and acidic residues" evidence="5">
    <location>
        <begin position="1097"/>
        <end position="1108"/>
    </location>
</feature>
<dbReference type="GO" id="GO:0015031">
    <property type="term" value="P:protein transport"/>
    <property type="evidence" value="ECO:0007669"/>
    <property type="project" value="UniProtKB-KW"/>
</dbReference>
<sequence length="1192" mass="134105">MSSDSDDIDEDELLQMALKEQAQRDLNYQKPSSLNSRKPVANYVQPPPQPPPSKNSPMPKAGAQARRPVDDDDDSEVEMLSISSGDDESTERDHLRTGAVASRDRPGAGRAARRDDDGGWDGDEPDCWKRVDEAERGRPHGCPLGLLAGLRTFFMKASTPRRGRPHGFPLGLLAGLRTFFMETSLPWRGRPHGYWFKNLLHGGISSLEWAVSWMPIGALGRFKNLLYGGLSSLEGSAVWMSLLLRRLARRVREMRETRTAPVAQKFEKKVSVVGRKGLNTLQSFPRGMECVDPLGLGIIDNKSLRLITEASESSPSKHERDHLDNNLREKLMYFSEKFDAKLFLSRIHQDTSAADLEAGALALKSDLKGRTQQRKQLVKDNFDCFVSCKTTIDDIESKLRRIEEDPEGSGTSHLFSCIQGVSSLANRAFQPLFERQAQAEKIRSVQGMLQRFRTLFNLPSTIRGSISKGEYDLAVREYKKAKSIALPSHVGILKRVLEEVERVMHEFKGMLYKSMEDPQIDLTNLENTVRLLVELEPDSDPNQRIRGLLEKCSLDHESRMENLHNEIREKALSDAKWRQIQQDLNQSSDVNYSMNNHLSVDSRPVDLTSEEVDALRGRYIRRLTAVLIHYIPAFWRVALSVFSGKFAKVSTEANTNASANKIEEKVGDGKYSSHSLDEVAGMISSTISAYETKVHNAFRDLEESNILRPYMSDAIKEITKACQAFEVKESAPSIAVNAVRTLLSEITKIYILRLCSWMRASTEEISKDETWVLVSIIERNKSPYTISFLPLAFHSVMASAMDQINLMVQSLSSEAAKSEDMFSQFQETQESVRLAFLNCYLDFAGYLERIGSELAQNKTSKEGSHFPNGYSDELEEKSFTDFPGSVADPHQRLLIVLSNIGYCKEELSYELYNKYKHIWLQSRERDEEVSDIRDLVVSFSGLEEKVLEQYTFAKANLIRSAAVNYLLDSGVQWGSAPAGVRDAAVELLHTLVAVHAEVFAGAKPLLDKTLGILVEGLIDTFLSLFHENKTKDLRWLDANGFYQLTLELEYFETILNPYFTPDARESLKSLQGVLLEKATESVSEAVENPGHHRRPTRGSEDALGDDRQQGLSVSPDDLIALAQQCSSELLEAELERTRINTACFVESVPLDSVPEPVKSVHNSFRGSMDSPSRNFRGTQATASLSFSRQRRR</sequence>
<dbReference type="EMBL" id="KE345424">
    <property type="protein sequence ID" value="EXC03972.1"/>
    <property type="molecule type" value="Genomic_DNA"/>
</dbReference>
<feature type="compositionally biased region" description="Acidic residues" evidence="5">
    <location>
        <begin position="1"/>
        <end position="13"/>
    </location>
</feature>
<feature type="compositionally biased region" description="Polar residues" evidence="5">
    <location>
        <begin position="1160"/>
        <end position="1192"/>
    </location>
</feature>
<dbReference type="GO" id="GO:0006887">
    <property type="term" value="P:exocytosis"/>
    <property type="evidence" value="ECO:0007669"/>
    <property type="project" value="UniProtKB-KW"/>
</dbReference>
<keyword evidence="4" id="KW-0653">Protein transport</keyword>
<comment type="similarity">
    <text evidence="1 4">Belongs to the SEC5 family.</text>
</comment>
<dbReference type="GO" id="GO:0000145">
    <property type="term" value="C:exocyst"/>
    <property type="evidence" value="ECO:0007669"/>
    <property type="project" value="UniProtKB-UniRule"/>
</dbReference>
<feature type="compositionally biased region" description="Basic and acidic residues" evidence="5">
    <location>
        <begin position="91"/>
        <end position="117"/>
    </location>
</feature>
<evidence type="ECO:0000313" key="7">
    <source>
        <dbReference type="EMBL" id="EXC03972.1"/>
    </source>
</evidence>
<protein>
    <recommendedName>
        <fullName evidence="4">Exocyst complex component SEC5</fullName>
    </recommendedName>
</protein>
<evidence type="ECO:0000256" key="5">
    <source>
        <dbReference type="SAM" id="MobiDB-lite"/>
    </source>
</evidence>
<organism evidence="7 8">
    <name type="scientific">Morus notabilis</name>
    <dbReference type="NCBI Taxonomy" id="981085"/>
    <lineage>
        <taxon>Eukaryota</taxon>
        <taxon>Viridiplantae</taxon>
        <taxon>Streptophyta</taxon>
        <taxon>Embryophyta</taxon>
        <taxon>Tracheophyta</taxon>
        <taxon>Spermatophyta</taxon>
        <taxon>Magnoliopsida</taxon>
        <taxon>eudicotyledons</taxon>
        <taxon>Gunneridae</taxon>
        <taxon>Pentapetalae</taxon>
        <taxon>rosids</taxon>
        <taxon>fabids</taxon>
        <taxon>Rosales</taxon>
        <taxon>Moraceae</taxon>
        <taxon>Moreae</taxon>
        <taxon>Morus</taxon>
    </lineage>
</organism>
<dbReference type="InterPro" id="IPR029175">
    <property type="entry name" value="EXOC2/Sec5"/>
</dbReference>
<dbReference type="eggNOG" id="KOG2347">
    <property type="taxonomic scope" value="Eukaryota"/>
</dbReference>
<dbReference type="Pfam" id="PF15469">
    <property type="entry name" value="Sec5"/>
    <property type="match status" value="1"/>
</dbReference>
<comment type="subunit">
    <text evidence="4">Component of the exocyst complex.</text>
</comment>
<keyword evidence="8" id="KW-1185">Reference proteome</keyword>
<dbReference type="PANTHER" id="PTHR13043">
    <property type="entry name" value="EXOCYST COMPLEX COMPONENT SEC5"/>
    <property type="match status" value="1"/>
</dbReference>
<evidence type="ECO:0000256" key="3">
    <source>
        <dbReference type="ARBA" id="ARBA00022483"/>
    </source>
</evidence>
<feature type="compositionally biased region" description="Polar residues" evidence="5">
    <location>
        <begin position="24"/>
        <end position="36"/>
    </location>
</feature>
<comment type="function">
    <text evidence="4">Component of the exocyst complex involved in the docking of exocytic vesicles with fusion sites on the plasma membrane.</text>
</comment>